<dbReference type="EMBL" id="KN822104">
    <property type="protein sequence ID" value="KIM57200.1"/>
    <property type="molecule type" value="Genomic_DNA"/>
</dbReference>
<reference evidence="2 3" key="1">
    <citation type="submission" date="2014-04" db="EMBL/GenBank/DDBJ databases">
        <authorList>
            <consortium name="DOE Joint Genome Institute"/>
            <person name="Kuo A."/>
            <person name="Kohler A."/>
            <person name="Nagy L.G."/>
            <person name="Floudas D."/>
            <person name="Copeland A."/>
            <person name="Barry K.W."/>
            <person name="Cichocki N."/>
            <person name="Veneault-Fourrey C."/>
            <person name="LaButti K."/>
            <person name="Lindquist E.A."/>
            <person name="Lipzen A."/>
            <person name="Lundell T."/>
            <person name="Morin E."/>
            <person name="Murat C."/>
            <person name="Sun H."/>
            <person name="Tunlid A."/>
            <person name="Henrissat B."/>
            <person name="Grigoriev I.V."/>
            <person name="Hibbett D.S."/>
            <person name="Martin F."/>
            <person name="Nordberg H.P."/>
            <person name="Cantor M.N."/>
            <person name="Hua S.X."/>
        </authorList>
    </citation>
    <scope>NUCLEOTIDE SEQUENCE [LARGE SCALE GENOMIC DNA]</scope>
    <source>
        <strain evidence="2 3">Foug A</strain>
    </source>
</reference>
<gene>
    <name evidence="2" type="ORF">SCLCIDRAFT_185281</name>
</gene>
<dbReference type="OrthoDB" id="2686513at2759"/>
<sequence length="124" mass="13578">MDHTTRLGYFCLPTYSSENAAYPERRAAEYSRRLLTGWCCLYFAIMSCGAIANIIVPLKTADSHKIISSSVANALATTLISRLMLNLRDPKVTNLKGSSLLPLSHANIVFKPGDSVRMSVTCHG</sequence>
<keyword evidence="1" id="KW-0812">Transmembrane</keyword>
<organism evidence="2 3">
    <name type="scientific">Scleroderma citrinum Foug A</name>
    <dbReference type="NCBI Taxonomy" id="1036808"/>
    <lineage>
        <taxon>Eukaryota</taxon>
        <taxon>Fungi</taxon>
        <taxon>Dikarya</taxon>
        <taxon>Basidiomycota</taxon>
        <taxon>Agaricomycotina</taxon>
        <taxon>Agaricomycetes</taxon>
        <taxon>Agaricomycetidae</taxon>
        <taxon>Boletales</taxon>
        <taxon>Sclerodermatineae</taxon>
        <taxon>Sclerodermataceae</taxon>
        <taxon>Scleroderma</taxon>
    </lineage>
</organism>
<evidence type="ECO:0000256" key="1">
    <source>
        <dbReference type="SAM" id="Phobius"/>
    </source>
</evidence>
<dbReference type="HOGENOM" id="CLU_2005250_0_0_1"/>
<feature type="transmembrane region" description="Helical" evidence="1">
    <location>
        <begin position="34"/>
        <end position="55"/>
    </location>
</feature>
<evidence type="ECO:0000313" key="2">
    <source>
        <dbReference type="EMBL" id="KIM57200.1"/>
    </source>
</evidence>
<dbReference type="Proteomes" id="UP000053989">
    <property type="component" value="Unassembled WGS sequence"/>
</dbReference>
<proteinExistence type="predicted"/>
<protein>
    <submittedName>
        <fullName evidence="2">Uncharacterized protein</fullName>
    </submittedName>
</protein>
<keyword evidence="3" id="KW-1185">Reference proteome</keyword>
<accession>A0A0C3D901</accession>
<keyword evidence="1" id="KW-1133">Transmembrane helix</keyword>
<keyword evidence="1" id="KW-0472">Membrane</keyword>
<reference evidence="3" key="2">
    <citation type="submission" date="2015-01" db="EMBL/GenBank/DDBJ databases">
        <title>Evolutionary Origins and Diversification of the Mycorrhizal Mutualists.</title>
        <authorList>
            <consortium name="DOE Joint Genome Institute"/>
            <consortium name="Mycorrhizal Genomics Consortium"/>
            <person name="Kohler A."/>
            <person name="Kuo A."/>
            <person name="Nagy L.G."/>
            <person name="Floudas D."/>
            <person name="Copeland A."/>
            <person name="Barry K.W."/>
            <person name="Cichocki N."/>
            <person name="Veneault-Fourrey C."/>
            <person name="LaButti K."/>
            <person name="Lindquist E.A."/>
            <person name="Lipzen A."/>
            <person name="Lundell T."/>
            <person name="Morin E."/>
            <person name="Murat C."/>
            <person name="Riley R."/>
            <person name="Ohm R."/>
            <person name="Sun H."/>
            <person name="Tunlid A."/>
            <person name="Henrissat B."/>
            <person name="Grigoriev I.V."/>
            <person name="Hibbett D.S."/>
            <person name="Martin F."/>
        </authorList>
    </citation>
    <scope>NUCLEOTIDE SEQUENCE [LARGE SCALE GENOMIC DNA]</scope>
    <source>
        <strain evidence="3">Foug A</strain>
    </source>
</reference>
<dbReference type="InParanoid" id="A0A0C3D901"/>
<evidence type="ECO:0000313" key="3">
    <source>
        <dbReference type="Proteomes" id="UP000053989"/>
    </source>
</evidence>
<dbReference type="AlphaFoldDB" id="A0A0C3D901"/>
<name>A0A0C3D901_9AGAM</name>
<feature type="transmembrane region" description="Helical" evidence="1">
    <location>
        <begin position="67"/>
        <end position="85"/>
    </location>
</feature>